<comment type="similarity">
    <text evidence="1">Belongs to the UPF0065 (bug) family.</text>
</comment>
<comment type="caution">
    <text evidence="3">The sequence shown here is derived from an EMBL/GenBank/DDBJ whole genome shotgun (WGS) entry which is preliminary data.</text>
</comment>
<protein>
    <submittedName>
        <fullName evidence="3">Tripartite tricarboxylate transporter substrate binding protein</fullName>
    </submittedName>
</protein>
<dbReference type="RefSeq" id="WP_213671511.1">
    <property type="nucleotide sequence ID" value="NZ_JAHCDA010000003.1"/>
</dbReference>
<reference evidence="3 4" key="1">
    <citation type="submission" date="2021-05" db="EMBL/GenBank/DDBJ databases">
        <title>Roseococcus sp. XZZS9, whole genome shotgun sequencing project.</title>
        <authorList>
            <person name="Zhao G."/>
            <person name="Shen L."/>
        </authorList>
    </citation>
    <scope>NUCLEOTIDE SEQUENCE [LARGE SCALE GENOMIC DNA]</scope>
    <source>
        <strain evidence="3 4">XZZS9</strain>
    </source>
</reference>
<organism evidence="3 4">
    <name type="scientific">Roseococcus pinisoli</name>
    <dbReference type="NCBI Taxonomy" id="2835040"/>
    <lineage>
        <taxon>Bacteria</taxon>
        <taxon>Pseudomonadati</taxon>
        <taxon>Pseudomonadota</taxon>
        <taxon>Alphaproteobacteria</taxon>
        <taxon>Acetobacterales</taxon>
        <taxon>Roseomonadaceae</taxon>
        <taxon>Roseococcus</taxon>
    </lineage>
</organism>
<feature type="chain" id="PRO_5045757314" evidence="2">
    <location>
        <begin position="23"/>
        <end position="323"/>
    </location>
</feature>
<evidence type="ECO:0000313" key="3">
    <source>
        <dbReference type="EMBL" id="MBS7812829.1"/>
    </source>
</evidence>
<dbReference type="Gene3D" id="3.40.190.150">
    <property type="entry name" value="Bordetella uptake gene, domain 1"/>
    <property type="match status" value="1"/>
</dbReference>
<keyword evidence="2" id="KW-0732">Signal</keyword>
<gene>
    <name evidence="3" type="ORF">KHU32_17905</name>
</gene>
<dbReference type="EMBL" id="JAHCDA010000003">
    <property type="protein sequence ID" value="MBS7812829.1"/>
    <property type="molecule type" value="Genomic_DNA"/>
</dbReference>
<evidence type="ECO:0000313" key="4">
    <source>
        <dbReference type="Proteomes" id="UP000766336"/>
    </source>
</evidence>
<feature type="signal peptide" evidence="2">
    <location>
        <begin position="1"/>
        <end position="22"/>
    </location>
</feature>
<evidence type="ECO:0000256" key="1">
    <source>
        <dbReference type="ARBA" id="ARBA00006987"/>
    </source>
</evidence>
<dbReference type="CDD" id="cd07012">
    <property type="entry name" value="PBP2_Bug_TTT"/>
    <property type="match status" value="1"/>
</dbReference>
<dbReference type="InterPro" id="IPR005064">
    <property type="entry name" value="BUG"/>
</dbReference>
<accession>A0ABS5QGW0</accession>
<keyword evidence="4" id="KW-1185">Reference proteome</keyword>
<dbReference type="Proteomes" id="UP000766336">
    <property type="component" value="Unassembled WGS sequence"/>
</dbReference>
<dbReference type="Gene3D" id="3.40.190.10">
    <property type="entry name" value="Periplasmic binding protein-like II"/>
    <property type="match status" value="1"/>
</dbReference>
<dbReference type="SUPFAM" id="SSF53850">
    <property type="entry name" value="Periplasmic binding protein-like II"/>
    <property type="match status" value="1"/>
</dbReference>
<name>A0ABS5QGW0_9PROT</name>
<proteinExistence type="inferred from homology"/>
<dbReference type="PIRSF" id="PIRSF017082">
    <property type="entry name" value="YflP"/>
    <property type="match status" value="1"/>
</dbReference>
<dbReference type="PANTHER" id="PTHR42928:SF5">
    <property type="entry name" value="BLR1237 PROTEIN"/>
    <property type="match status" value="1"/>
</dbReference>
<dbReference type="Pfam" id="PF03401">
    <property type="entry name" value="TctC"/>
    <property type="match status" value="1"/>
</dbReference>
<dbReference type="InterPro" id="IPR042100">
    <property type="entry name" value="Bug_dom1"/>
</dbReference>
<dbReference type="PANTHER" id="PTHR42928">
    <property type="entry name" value="TRICARBOXYLATE-BINDING PROTEIN"/>
    <property type="match status" value="1"/>
</dbReference>
<sequence length="323" mass="33931">MKRRDLARGLVAAPLLSTMATAQTTWNPDRPVRFVVGFAAGGSTDTSGRVVAEAISGALGQPVVVENRVGASGNIGSEFVARSAPDGQTFIVASVGTHATNQFLFRNMGFHVIRDFTPVSLVVISGALMAIHPSVPAQNLAEFIAYAKANPGKLNMGTSGPGSTQHFAGALFEQKAGVQFTHVPYRGGAPAMSDLIAGRLDVIFAPLPEVLPFVQSGQVRPLGVTRPERMPAVPNLPAIAETVPGYDFSGWIGIFGPAGLPQPIVQRVSAAIAEAVRKPQTQARLEQLGYIPVGGTAEALAERQRVDYALMEELVRVTGATAE</sequence>
<evidence type="ECO:0000256" key="2">
    <source>
        <dbReference type="SAM" id="SignalP"/>
    </source>
</evidence>